<gene>
    <name evidence="1" type="ORF">HCDG_09258</name>
</gene>
<proteinExistence type="predicted"/>
<organism evidence="1 2">
    <name type="scientific">Ajellomyces capsulatus (strain H143)</name>
    <name type="common">Darling's disease fungus</name>
    <name type="synonym">Histoplasma capsulatum</name>
    <dbReference type="NCBI Taxonomy" id="544712"/>
    <lineage>
        <taxon>Eukaryota</taxon>
        <taxon>Fungi</taxon>
        <taxon>Dikarya</taxon>
        <taxon>Ascomycota</taxon>
        <taxon>Pezizomycotina</taxon>
        <taxon>Eurotiomycetes</taxon>
        <taxon>Eurotiomycetidae</taxon>
        <taxon>Onygenales</taxon>
        <taxon>Ajellomycetaceae</taxon>
        <taxon>Histoplasma</taxon>
    </lineage>
</organism>
<protein>
    <submittedName>
        <fullName evidence="1">Uncharacterized protein</fullName>
    </submittedName>
</protein>
<name>C6HSS7_AJECH</name>
<dbReference type="Proteomes" id="UP000002624">
    <property type="component" value="Unassembled WGS sequence"/>
</dbReference>
<dbReference type="AlphaFoldDB" id="C6HSS7"/>
<evidence type="ECO:0000313" key="2">
    <source>
        <dbReference type="Proteomes" id="UP000002624"/>
    </source>
</evidence>
<accession>C6HSS7</accession>
<dbReference type="VEuPathDB" id="FungiDB:HCDG_09258"/>
<sequence>MAVDDIALERSPEYHEHVGSVVCINKSGWKNAQIGFKITGSMLSTAAQGRVGPQPLARQSASDDGKLGQAEVACCMPHVATPICYTKVPAPTQMDIDNLLVAVPPRAADARSKTTTTTRTRTVAFRFIFDLLFSLSTPRWVQGFWRCTNSFVPTYTLRGDRSKGA</sequence>
<dbReference type="HOGENOM" id="CLU_1610285_0_0_1"/>
<reference evidence="2" key="1">
    <citation type="submission" date="2009-05" db="EMBL/GenBank/DDBJ databases">
        <title>The genome sequence of Ajellomyces capsulatus strain H143.</title>
        <authorList>
            <person name="Champion M."/>
            <person name="Cuomo C.A."/>
            <person name="Ma L.-J."/>
            <person name="Henn M.R."/>
            <person name="Sil A."/>
            <person name="Goldman B."/>
            <person name="Young S.K."/>
            <person name="Kodira C.D."/>
            <person name="Zeng Q."/>
            <person name="Koehrsen M."/>
            <person name="Alvarado L."/>
            <person name="Berlin A.M."/>
            <person name="Borenstein D."/>
            <person name="Chen Z."/>
            <person name="Engels R."/>
            <person name="Freedman E."/>
            <person name="Gellesch M."/>
            <person name="Goldberg J."/>
            <person name="Griggs A."/>
            <person name="Gujja S."/>
            <person name="Heiman D.I."/>
            <person name="Hepburn T.A."/>
            <person name="Howarth C."/>
            <person name="Jen D."/>
            <person name="Larson L."/>
            <person name="Lewis B."/>
            <person name="Mehta T."/>
            <person name="Park D."/>
            <person name="Pearson M."/>
            <person name="Roberts A."/>
            <person name="Saif S."/>
            <person name="Shea T.D."/>
            <person name="Shenoy N."/>
            <person name="Sisk P."/>
            <person name="Stolte C."/>
            <person name="Sykes S."/>
            <person name="Walk T."/>
            <person name="White J."/>
            <person name="Yandava C."/>
            <person name="Klein B."/>
            <person name="McEwen J.G."/>
            <person name="Puccia R."/>
            <person name="Goldman G.H."/>
            <person name="Felipe M.S."/>
            <person name="Nino-Vega G."/>
            <person name="San-Blas G."/>
            <person name="Taylor J.W."/>
            <person name="Mendoza L."/>
            <person name="Galagan J.E."/>
            <person name="Nusbaum C."/>
            <person name="Birren B.W."/>
        </authorList>
    </citation>
    <scope>NUCLEOTIDE SEQUENCE [LARGE SCALE GENOMIC DNA]</scope>
    <source>
        <strain evidence="2">H143</strain>
    </source>
</reference>
<evidence type="ECO:0000313" key="1">
    <source>
        <dbReference type="EMBL" id="EER36602.1"/>
    </source>
</evidence>
<dbReference type="EMBL" id="GG692439">
    <property type="protein sequence ID" value="EER36602.1"/>
    <property type="molecule type" value="Genomic_DNA"/>
</dbReference>